<dbReference type="EMBL" id="JAMZFW010000003">
    <property type="protein sequence ID" value="MCP1101371.1"/>
    <property type="molecule type" value="Genomic_DNA"/>
</dbReference>
<evidence type="ECO:0000313" key="3">
    <source>
        <dbReference type="Proteomes" id="UP001523566"/>
    </source>
</evidence>
<dbReference type="RefSeq" id="WP_262065156.1">
    <property type="nucleotide sequence ID" value="NZ_JAMXOD010000003.1"/>
</dbReference>
<keyword evidence="1" id="KW-0812">Transmembrane</keyword>
<keyword evidence="3" id="KW-1185">Reference proteome</keyword>
<evidence type="ECO:0000313" key="2">
    <source>
        <dbReference type="EMBL" id="MCP1101371.1"/>
    </source>
</evidence>
<dbReference type="Proteomes" id="UP001523566">
    <property type="component" value="Unassembled WGS sequence"/>
</dbReference>
<evidence type="ECO:0000256" key="1">
    <source>
        <dbReference type="SAM" id="Phobius"/>
    </source>
</evidence>
<keyword evidence="1" id="KW-1133">Transmembrane helix</keyword>
<feature type="transmembrane region" description="Helical" evidence="1">
    <location>
        <begin position="6"/>
        <end position="24"/>
    </location>
</feature>
<gene>
    <name evidence="2" type="ORF">NK125_02955</name>
</gene>
<reference evidence="2 3" key="1">
    <citation type="journal article" date="2022" name="Genome Biol. Evol.">
        <title>Host diet, physiology and behaviors set the stage for Lachnospiraceae cladogenesis.</title>
        <authorList>
            <person name="Vera-Ponce De Leon A."/>
            <person name="Schneider M."/>
            <person name="Jahnes B.C."/>
            <person name="Sadowski V."/>
            <person name="Camuy-Velez L.A."/>
            <person name="Duan J."/>
            <person name="Sabree Z.L."/>
        </authorList>
    </citation>
    <scope>NUCLEOTIDE SEQUENCE [LARGE SCALE GENOMIC DNA]</scope>
    <source>
        <strain evidence="2 3">PAL113</strain>
    </source>
</reference>
<proteinExistence type="predicted"/>
<keyword evidence="1" id="KW-0472">Membrane</keyword>
<accession>A0ABT1E6B0</accession>
<name>A0ABT1E6B0_9FIRM</name>
<comment type="caution">
    <text evidence="2">The sequence shown here is derived from an EMBL/GenBank/DDBJ whole genome shotgun (WGS) entry which is preliminary data.</text>
</comment>
<feature type="transmembrane region" description="Helical" evidence="1">
    <location>
        <begin position="69"/>
        <end position="92"/>
    </location>
</feature>
<dbReference type="Pfam" id="PF10066">
    <property type="entry name" value="DUF2304"/>
    <property type="match status" value="1"/>
</dbReference>
<organism evidence="2 3">
    <name type="scientific">Aequitasia blattaphilus</name>
    <dbReference type="NCBI Taxonomy" id="2949332"/>
    <lineage>
        <taxon>Bacteria</taxon>
        <taxon>Bacillati</taxon>
        <taxon>Bacillota</taxon>
        <taxon>Clostridia</taxon>
        <taxon>Lachnospirales</taxon>
        <taxon>Lachnospiraceae</taxon>
        <taxon>Aequitasia</taxon>
    </lineage>
</organism>
<sequence length="115" mass="13309">MSGLIRILLIIGAILLLVFMLKRIRQSKLKIEYCSFWLLFSVVLIIIAIFPAPLYVFSAWLGFQSPINFVYLAILFILIVKAFTTTIHISALEHKIEELTQKIAVEDKEKRDKEK</sequence>
<protein>
    <submittedName>
        <fullName evidence="2">DUF2304 domain-containing protein</fullName>
    </submittedName>
</protein>
<dbReference type="InterPro" id="IPR019277">
    <property type="entry name" value="DUF2304"/>
</dbReference>
<feature type="transmembrane region" description="Helical" evidence="1">
    <location>
        <begin position="36"/>
        <end position="57"/>
    </location>
</feature>